<evidence type="ECO:0000313" key="2">
    <source>
        <dbReference type="EMBL" id="MPC72417.1"/>
    </source>
</evidence>
<accession>A0A5B7HT38</accession>
<protein>
    <submittedName>
        <fullName evidence="2">Uncharacterized protein</fullName>
    </submittedName>
</protein>
<dbReference type="EMBL" id="VSRR010034717">
    <property type="protein sequence ID" value="MPC72417.1"/>
    <property type="molecule type" value="Genomic_DNA"/>
</dbReference>
<feature type="region of interest" description="Disordered" evidence="1">
    <location>
        <begin position="1"/>
        <end position="86"/>
    </location>
</feature>
<keyword evidence="3" id="KW-1185">Reference proteome</keyword>
<reference evidence="2 3" key="1">
    <citation type="submission" date="2019-05" db="EMBL/GenBank/DDBJ databases">
        <title>Another draft genome of Portunus trituberculatus and its Hox gene families provides insights of decapod evolution.</title>
        <authorList>
            <person name="Jeong J.-H."/>
            <person name="Song I."/>
            <person name="Kim S."/>
            <person name="Choi T."/>
            <person name="Kim D."/>
            <person name="Ryu S."/>
            <person name="Kim W."/>
        </authorList>
    </citation>
    <scope>NUCLEOTIDE SEQUENCE [LARGE SCALE GENOMIC DNA]</scope>
    <source>
        <tissue evidence="2">Muscle</tissue>
    </source>
</reference>
<proteinExistence type="predicted"/>
<name>A0A5B7HT38_PORTR</name>
<dbReference type="Proteomes" id="UP000324222">
    <property type="component" value="Unassembled WGS sequence"/>
</dbReference>
<organism evidence="2 3">
    <name type="scientific">Portunus trituberculatus</name>
    <name type="common">Swimming crab</name>
    <name type="synonym">Neptunus trituberculatus</name>
    <dbReference type="NCBI Taxonomy" id="210409"/>
    <lineage>
        <taxon>Eukaryota</taxon>
        <taxon>Metazoa</taxon>
        <taxon>Ecdysozoa</taxon>
        <taxon>Arthropoda</taxon>
        <taxon>Crustacea</taxon>
        <taxon>Multicrustacea</taxon>
        <taxon>Malacostraca</taxon>
        <taxon>Eumalacostraca</taxon>
        <taxon>Eucarida</taxon>
        <taxon>Decapoda</taxon>
        <taxon>Pleocyemata</taxon>
        <taxon>Brachyura</taxon>
        <taxon>Eubrachyura</taxon>
        <taxon>Portunoidea</taxon>
        <taxon>Portunidae</taxon>
        <taxon>Portuninae</taxon>
        <taxon>Portunus</taxon>
    </lineage>
</organism>
<dbReference type="AlphaFoldDB" id="A0A5B7HT38"/>
<evidence type="ECO:0000256" key="1">
    <source>
        <dbReference type="SAM" id="MobiDB-lite"/>
    </source>
</evidence>
<evidence type="ECO:0000313" key="3">
    <source>
        <dbReference type="Proteomes" id="UP000324222"/>
    </source>
</evidence>
<gene>
    <name evidence="2" type="ORF">E2C01_066722</name>
</gene>
<sequence length="86" mass="9411">MNFSHSKTSSQTRPFQQPEFVFRVTRKETQDRQRGNSAANEGIGRVEVGAGPEPRTSVGRGQEGGRSGSKVMKGLNIHVRRGTAID</sequence>
<feature type="compositionally biased region" description="Polar residues" evidence="1">
    <location>
        <begin position="1"/>
        <end position="15"/>
    </location>
</feature>
<feature type="compositionally biased region" description="Basic and acidic residues" evidence="1">
    <location>
        <begin position="25"/>
        <end position="34"/>
    </location>
</feature>
<comment type="caution">
    <text evidence="2">The sequence shown here is derived from an EMBL/GenBank/DDBJ whole genome shotgun (WGS) entry which is preliminary data.</text>
</comment>